<keyword evidence="1" id="KW-0812">Transmembrane</keyword>
<sequence length="252" mass="28258">MKANLLSRLFFFCVCICGINLYSCAIAPILKSPILSSSEDLNSNSTRNVVAASDSNFQGNSMSNMRPHIILDKNTTRLSCSHEDVAGSGPNCRTDCNCDFFQFCSLHGYCHPRGIRSTRRPRPRTTTTDNSLIVDNLELNKGGYKFVWSSDIGIRPENIYLKLAKVYDRFNASFHEMKGGYVGSICRPAPYLGNEHEKYAIFTSSEDNEVDFQDAMKMCLEEITGRLEYECLTVHCNPPILPVPSFLGIVHD</sequence>
<evidence type="ECO:0000256" key="1">
    <source>
        <dbReference type="SAM" id="Phobius"/>
    </source>
</evidence>
<keyword evidence="3" id="KW-1185">Reference proteome</keyword>
<accession>A0ABP1Q3I7</accession>
<organism evidence="2 3">
    <name type="scientific">Orchesella dallaii</name>
    <dbReference type="NCBI Taxonomy" id="48710"/>
    <lineage>
        <taxon>Eukaryota</taxon>
        <taxon>Metazoa</taxon>
        <taxon>Ecdysozoa</taxon>
        <taxon>Arthropoda</taxon>
        <taxon>Hexapoda</taxon>
        <taxon>Collembola</taxon>
        <taxon>Entomobryomorpha</taxon>
        <taxon>Entomobryoidea</taxon>
        <taxon>Orchesellidae</taxon>
        <taxon>Orchesellinae</taxon>
        <taxon>Orchesella</taxon>
    </lineage>
</organism>
<dbReference type="EMBL" id="CAXLJM020000021">
    <property type="protein sequence ID" value="CAL8087552.1"/>
    <property type="molecule type" value="Genomic_DNA"/>
</dbReference>
<keyword evidence="1" id="KW-0472">Membrane</keyword>
<name>A0ABP1Q3I7_9HEXA</name>
<dbReference type="Proteomes" id="UP001642540">
    <property type="component" value="Unassembled WGS sequence"/>
</dbReference>
<gene>
    <name evidence="2" type="ORF">ODALV1_LOCUS6778</name>
</gene>
<protein>
    <submittedName>
        <fullName evidence="2">Uncharacterized protein</fullName>
    </submittedName>
</protein>
<proteinExistence type="predicted"/>
<evidence type="ECO:0000313" key="3">
    <source>
        <dbReference type="Proteomes" id="UP001642540"/>
    </source>
</evidence>
<feature type="transmembrane region" description="Helical" evidence="1">
    <location>
        <begin position="9"/>
        <end position="30"/>
    </location>
</feature>
<evidence type="ECO:0000313" key="2">
    <source>
        <dbReference type="EMBL" id="CAL8087552.1"/>
    </source>
</evidence>
<keyword evidence="1" id="KW-1133">Transmembrane helix</keyword>
<comment type="caution">
    <text evidence="2">The sequence shown here is derived from an EMBL/GenBank/DDBJ whole genome shotgun (WGS) entry which is preliminary data.</text>
</comment>
<reference evidence="2 3" key="1">
    <citation type="submission" date="2024-08" db="EMBL/GenBank/DDBJ databases">
        <authorList>
            <person name="Cucini C."/>
            <person name="Frati F."/>
        </authorList>
    </citation>
    <scope>NUCLEOTIDE SEQUENCE [LARGE SCALE GENOMIC DNA]</scope>
</reference>